<name>A0A7C4HAA1_STAMA</name>
<gene>
    <name evidence="2" type="ORF">ENU14_07380</name>
</gene>
<keyword evidence="1" id="KW-0812">Transmembrane</keyword>
<evidence type="ECO:0000256" key="1">
    <source>
        <dbReference type="SAM" id="Phobius"/>
    </source>
</evidence>
<accession>A0A7C4HAA1</accession>
<protein>
    <recommendedName>
        <fullName evidence="3">Energy-coupling factor transporter transmembrane protein EcfT</fullName>
    </recommendedName>
</protein>
<feature type="transmembrane region" description="Helical" evidence="1">
    <location>
        <begin position="105"/>
        <end position="127"/>
    </location>
</feature>
<organism evidence="2">
    <name type="scientific">Staphylothermus marinus</name>
    <dbReference type="NCBI Taxonomy" id="2280"/>
    <lineage>
        <taxon>Archaea</taxon>
        <taxon>Thermoproteota</taxon>
        <taxon>Thermoprotei</taxon>
        <taxon>Desulfurococcales</taxon>
        <taxon>Desulfurococcaceae</taxon>
        <taxon>Staphylothermus</taxon>
    </lineage>
</organism>
<sequence length="237" mass="27356">MNPINLIVQYIYRSLFLTKQTTLRKTNLFVKIIFIISTIYCYVISLDKPLLLIHIITVLVILSLIDRGLEWIFSVIIVSIIPGLWFSLTTLLLKLTGFIEIDLSTIFMIFIRTIIVTYTIIFCFSIIDPVEVYNLLIRIGLNKYAVIVLLIYRLTPYGLNSFIESLNISRLKEEDIKSRLAPAVASIIETASYINEYGYFKIHGNPKYVIETLLNRFYSIVLLIIFIINISATLLFP</sequence>
<feature type="transmembrane region" description="Helical" evidence="1">
    <location>
        <begin position="133"/>
        <end position="152"/>
    </location>
</feature>
<feature type="transmembrane region" description="Helical" evidence="1">
    <location>
        <begin position="71"/>
        <end position="93"/>
    </location>
</feature>
<feature type="transmembrane region" description="Helical" evidence="1">
    <location>
        <begin position="217"/>
        <end position="236"/>
    </location>
</feature>
<keyword evidence="1" id="KW-1133">Transmembrane helix</keyword>
<dbReference type="EMBL" id="DTBJ01000061">
    <property type="protein sequence ID" value="HGM59383.1"/>
    <property type="molecule type" value="Genomic_DNA"/>
</dbReference>
<proteinExistence type="predicted"/>
<feature type="transmembrane region" description="Helical" evidence="1">
    <location>
        <begin position="50"/>
        <end position="65"/>
    </location>
</feature>
<reference evidence="2" key="1">
    <citation type="journal article" date="2020" name="mSystems">
        <title>Genome- and Community-Level Interaction Insights into Carbon Utilization and Element Cycling Functions of Hydrothermarchaeota in Hydrothermal Sediment.</title>
        <authorList>
            <person name="Zhou Z."/>
            <person name="Liu Y."/>
            <person name="Xu W."/>
            <person name="Pan J."/>
            <person name="Luo Z.H."/>
            <person name="Li M."/>
        </authorList>
    </citation>
    <scope>NUCLEOTIDE SEQUENCE [LARGE SCALE GENOMIC DNA]</scope>
    <source>
        <strain evidence="2">SpSt-642</strain>
    </source>
</reference>
<feature type="transmembrane region" description="Helical" evidence="1">
    <location>
        <begin position="26"/>
        <end position="43"/>
    </location>
</feature>
<evidence type="ECO:0000313" key="2">
    <source>
        <dbReference type="EMBL" id="HGM59383.1"/>
    </source>
</evidence>
<evidence type="ECO:0008006" key="3">
    <source>
        <dbReference type="Google" id="ProtNLM"/>
    </source>
</evidence>
<keyword evidence="1" id="KW-0472">Membrane</keyword>
<dbReference type="AlphaFoldDB" id="A0A7C4HAA1"/>
<comment type="caution">
    <text evidence="2">The sequence shown here is derived from an EMBL/GenBank/DDBJ whole genome shotgun (WGS) entry which is preliminary data.</text>
</comment>